<dbReference type="PROSITE" id="PS51257">
    <property type="entry name" value="PROKAR_LIPOPROTEIN"/>
    <property type="match status" value="1"/>
</dbReference>
<accession>A0A0J6IXB3</accession>
<evidence type="ECO:0000313" key="2">
    <source>
        <dbReference type="EMBL" id="KMN13053.1"/>
    </source>
</evidence>
<evidence type="ECO:0008006" key="4">
    <source>
        <dbReference type="Google" id="ProtNLM"/>
    </source>
</evidence>
<organism evidence="2 3">
    <name type="scientific">Pseudomonas weihenstephanensis</name>
    <dbReference type="NCBI Taxonomy" id="1608994"/>
    <lineage>
        <taxon>Bacteria</taxon>
        <taxon>Pseudomonadati</taxon>
        <taxon>Pseudomonadota</taxon>
        <taxon>Gammaproteobacteria</taxon>
        <taxon>Pseudomonadales</taxon>
        <taxon>Pseudomonadaceae</taxon>
        <taxon>Pseudomonas</taxon>
    </lineage>
</organism>
<dbReference type="STRING" id="1608994.TU86_13240"/>
<feature type="chain" id="PRO_5030008645" description="Lipoprotein" evidence="1">
    <location>
        <begin position="24"/>
        <end position="115"/>
    </location>
</feature>
<proteinExistence type="predicted"/>
<dbReference type="Proteomes" id="UP000036325">
    <property type="component" value="Unassembled WGS sequence"/>
</dbReference>
<sequence>MQIKHRIAVLGCAFLFAALSGCAHNPQFKGQSVTDPVLRKDVMKSVKLMFSAMTQCGSIDTVTTTIAAISQQPSGAVDRATETWDVTGCGTSKSYKVELRSDARGETDYSVSPRL</sequence>
<accession>A0A0J6IL74</accession>
<feature type="signal peptide" evidence="1">
    <location>
        <begin position="1"/>
        <end position="23"/>
    </location>
</feature>
<dbReference type="PATRIC" id="fig|1608994.3.peg.3298"/>
<dbReference type="AlphaFoldDB" id="A0A0J6IL74"/>
<protein>
    <recommendedName>
        <fullName evidence="4">Lipoprotein</fullName>
    </recommendedName>
</protein>
<name>A0A0J6IL74_9PSED</name>
<dbReference type="EMBL" id="JYLF01000005">
    <property type="protein sequence ID" value="KMN13053.1"/>
    <property type="molecule type" value="Genomic_DNA"/>
</dbReference>
<comment type="caution">
    <text evidence="2">The sequence shown here is derived from an EMBL/GenBank/DDBJ whole genome shotgun (WGS) entry which is preliminary data.</text>
</comment>
<keyword evidence="1" id="KW-0732">Signal</keyword>
<reference evidence="2 3" key="1">
    <citation type="submission" date="2015-02" db="EMBL/GenBank/DDBJ databases">
        <title>Pseudomonas helleri sp. nov. and Pseudomonas weihenstephanensis sp. nov., isolated from raw cows milk.</title>
        <authorList>
            <person name="von Neubeck M."/>
            <person name="Huptas C."/>
            <person name="Wenning M."/>
            <person name="Scherer S."/>
        </authorList>
    </citation>
    <scope>NUCLEOTIDE SEQUENCE [LARGE SCALE GENOMIC DNA]</scope>
    <source>
        <strain evidence="2 3">DSM 29166</strain>
    </source>
</reference>
<dbReference type="OrthoDB" id="6898272at2"/>
<gene>
    <name evidence="2" type="ORF">TU86_13240</name>
</gene>
<evidence type="ECO:0000256" key="1">
    <source>
        <dbReference type="SAM" id="SignalP"/>
    </source>
</evidence>
<dbReference type="RefSeq" id="WP_048364777.1">
    <property type="nucleotide sequence ID" value="NZ_JAAEBV010000003.1"/>
</dbReference>
<evidence type="ECO:0000313" key="3">
    <source>
        <dbReference type="Proteomes" id="UP000036325"/>
    </source>
</evidence>